<evidence type="ECO:0000313" key="5">
    <source>
        <dbReference type="EMBL" id="KYN02294.1"/>
    </source>
</evidence>
<evidence type="ECO:0000259" key="4">
    <source>
        <dbReference type="Pfam" id="PF02892"/>
    </source>
</evidence>
<keyword evidence="6" id="KW-1185">Reference proteome</keyword>
<name>A0A151II85_9HYME</name>
<dbReference type="EMBL" id="KQ977497">
    <property type="protein sequence ID" value="KYN02294.1"/>
    <property type="molecule type" value="Genomic_DNA"/>
</dbReference>
<keyword evidence="3" id="KW-0862">Zinc</keyword>
<reference evidence="5 6" key="1">
    <citation type="submission" date="2016-03" db="EMBL/GenBank/DDBJ databases">
        <title>Cyphomyrmex costatus WGS genome.</title>
        <authorList>
            <person name="Nygaard S."/>
            <person name="Hu H."/>
            <person name="Boomsma J."/>
            <person name="Zhang G."/>
        </authorList>
    </citation>
    <scope>NUCLEOTIDE SEQUENCE [LARGE SCALE GENOMIC DNA]</scope>
    <source>
        <strain evidence="5">MS0001</strain>
        <tissue evidence="5">Whole body</tissue>
    </source>
</reference>
<evidence type="ECO:0000256" key="3">
    <source>
        <dbReference type="ARBA" id="ARBA00022833"/>
    </source>
</evidence>
<evidence type="ECO:0000313" key="6">
    <source>
        <dbReference type="Proteomes" id="UP000078542"/>
    </source>
</evidence>
<evidence type="ECO:0000256" key="2">
    <source>
        <dbReference type="ARBA" id="ARBA00022771"/>
    </source>
</evidence>
<dbReference type="InterPro" id="IPR003656">
    <property type="entry name" value="Znf_BED"/>
</dbReference>
<organism evidence="5 6">
    <name type="scientific">Cyphomyrmex costatus</name>
    <dbReference type="NCBI Taxonomy" id="456900"/>
    <lineage>
        <taxon>Eukaryota</taxon>
        <taxon>Metazoa</taxon>
        <taxon>Ecdysozoa</taxon>
        <taxon>Arthropoda</taxon>
        <taxon>Hexapoda</taxon>
        <taxon>Insecta</taxon>
        <taxon>Pterygota</taxon>
        <taxon>Neoptera</taxon>
        <taxon>Endopterygota</taxon>
        <taxon>Hymenoptera</taxon>
        <taxon>Apocrita</taxon>
        <taxon>Aculeata</taxon>
        <taxon>Formicoidea</taxon>
        <taxon>Formicidae</taxon>
        <taxon>Myrmicinae</taxon>
        <taxon>Cyphomyrmex</taxon>
    </lineage>
</organism>
<dbReference type="Pfam" id="PF02892">
    <property type="entry name" value="zf-BED"/>
    <property type="match status" value="1"/>
</dbReference>
<dbReference type="AlphaFoldDB" id="A0A151II85"/>
<proteinExistence type="predicted"/>
<evidence type="ECO:0000256" key="1">
    <source>
        <dbReference type="ARBA" id="ARBA00022723"/>
    </source>
</evidence>
<gene>
    <name evidence="5" type="ORF">ALC62_06891</name>
</gene>
<sequence length="135" mass="15620">MENNENSDHNIIDIDEAIENESPSTSSVLNYKIHFKVSGLKDKIGVCLLCEKKNIDRKIKMKNANTTGLKRHLERYHKDIYDSKFAKNKEATLDQLKLTDMLSRISSIMFCPIICIIDQLFNKNYHQLDIESTSI</sequence>
<accession>A0A151II85</accession>
<keyword evidence="2" id="KW-0863">Zinc-finger</keyword>
<keyword evidence="1" id="KW-0479">Metal-binding</keyword>
<dbReference type="Proteomes" id="UP000078542">
    <property type="component" value="Unassembled WGS sequence"/>
</dbReference>
<dbReference type="GO" id="GO:0003677">
    <property type="term" value="F:DNA binding"/>
    <property type="evidence" value="ECO:0007669"/>
    <property type="project" value="InterPro"/>
</dbReference>
<feature type="domain" description="BED-type" evidence="4">
    <location>
        <begin position="31"/>
        <end position="78"/>
    </location>
</feature>
<protein>
    <recommendedName>
        <fullName evidence="4">BED-type domain-containing protein</fullName>
    </recommendedName>
</protein>
<dbReference type="GO" id="GO:0008270">
    <property type="term" value="F:zinc ion binding"/>
    <property type="evidence" value="ECO:0007669"/>
    <property type="project" value="UniProtKB-KW"/>
</dbReference>